<protein>
    <submittedName>
        <fullName evidence="1">Uncharacterized protein</fullName>
    </submittedName>
</protein>
<dbReference type="AlphaFoldDB" id="A0A1W2TW37"/>
<proteinExistence type="predicted"/>
<organism evidence="1">
    <name type="scientific">Rosellinia necatrix</name>
    <name type="common">White root-rot fungus</name>
    <dbReference type="NCBI Taxonomy" id="77044"/>
    <lineage>
        <taxon>Eukaryota</taxon>
        <taxon>Fungi</taxon>
        <taxon>Dikarya</taxon>
        <taxon>Ascomycota</taxon>
        <taxon>Pezizomycotina</taxon>
        <taxon>Sordariomycetes</taxon>
        <taxon>Xylariomycetidae</taxon>
        <taxon>Xylariales</taxon>
        <taxon>Xylariaceae</taxon>
        <taxon>Rosellinia</taxon>
    </lineage>
</organism>
<reference evidence="1" key="1">
    <citation type="submission" date="2016-03" db="EMBL/GenBank/DDBJ databases">
        <title>Draft genome sequence of Rosellinia necatrix.</title>
        <authorList>
            <person name="Kanematsu S."/>
        </authorList>
    </citation>
    <scope>NUCLEOTIDE SEQUENCE [LARGE SCALE GENOMIC DNA]</scope>
    <source>
        <strain evidence="1">W97</strain>
    </source>
</reference>
<dbReference type="EMBL" id="DF977535">
    <property type="protein sequence ID" value="GAP92867.1"/>
    <property type="molecule type" value="Genomic_DNA"/>
</dbReference>
<dbReference type="Proteomes" id="UP000054516">
    <property type="component" value="Unassembled WGS sequence"/>
</dbReference>
<keyword evidence="2" id="KW-1185">Reference proteome</keyword>
<name>A0A1W2TW37_ROSNE</name>
<gene>
    <name evidence="1" type="ORF">SAMD00023353_9000270</name>
</gene>
<evidence type="ECO:0000313" key="1">
    <source>
        <dbReference type="EMBL" id="GAP92867.1"/>
    </source>
</evidence>
<sequence length="123" mass="13524">MVRQPPRLRRGQNGYHIGCSMYPSPYQMSSLRANLNNHLFGNDLAKAPTQCCACSVTTLVWSPPREIGLVVAPLSAKSRAIRLSAPCIAALDEAQMSHPLGVLQRTTSVAPDYRQYPAEAQRM</sequence>
<evidence type="ECO:0000313" key="2">
    <source>
        <dbReference type="Proteomes" id="UP000054516"/>
    </source>
</evidence>
<accession>A0A1W2TW37</accession>